<evidence type="ECO:0000259" key="3">
    <source>
        <dbReference type="Pfam" id="PF05065"/>
    </source>
</evidence>
<evidence type="ECO:0000256" key="1">
    <source>
        <dbReference type="ARBA" id="ARBA00004328"/>
    </source>
</evidence>
<dbReference type="Pfam" id="PF05065">
    <property type="entry name" value="Phage_capsid"/>
    <property type="match status" value="1"/>
</dbReference>
<accession>A0A1X1TUX8</accession>
<dbReference type="InterPro" id="IPR024455">
    <property type="entry name" value="Phage_capsid"/>
</dbReference>
<protein>
    <recommendedName>
        <fullName evidence="3">Phage capsid-like C-terminal domain-containing protein</fullName>
    </recommendedName>
</protein>
<dbReference type="RefSeq" id="WP_163667194.1">
    <property type="nucleotide sequence ID" value="NZ_AP022576.1"/>
</dbReference>
<proteinExistence type="predicted"/>
<dbReference type="AlphaFoldDB" id="A0A1X1TUX8"/>
<gene>
    <name evidence="4" type="ORF">AWC05_07705</name>
</gene>
<dbReference type="Gene3D" id="3.30.2400.10">
    <property type="entry name" value="Major capsid protein gp5"/>
    <property type="match status" value="1"/>
</dbReference>
<dbReference type="EMBL" id="LQOV01000034">
    <property type="protein sequence ID" value="ORV48387.1"/>
    <property type="molecule type" value="Genomic_DNA"/>
</dbReference>
<dbReference type="InterPro" id="IPR054612">
    <property type="entry name" value="Phage_capsid-like_C"/>
</dbReference>
<name>A0A1X1TUX8_MYCFL</name>
<evidence type="ECO:0000256" key="2">
    <source>
        <dbReference type="SAM" id="MobiDB-lite"/>
    </source>
</evidence>
<keyword evidence="5" id="KW-1185">Reference proteome</keyword>
<dbReference type="NCBIfam" id="TIGR01554">
    <property type="entry name" value="major_cap_HK97"/>
    <property type="match status" value="1"/>
</dbReference>
<feature type="domain" description="Phage capsid-like C-terminal" evidence="3">
    <location>
        <begin position="197"/>
        <end position="474"/>
    </location>
</feature>
<evidence type="ECO:0000313" key="5">
    <source>
        <dbReference type="Proteomes" id="UP000193010"/>
    </source>
</evidence>
<dbReference type="STRING" id="292462.AWC05_07705"/>
<dbReference type="Proteomes" id="UP000193010">
    <property type="component" value="Unassembled WGS sequence"/>
</dbReference>
<feature type="region of interest" description="Disordered" evidence="2">
    <location>
        <begin position="75"/>
        <end position="100"/>
    </location>
</feature>
<sequence>MTKTIWLNKESTITRMEEISARLEQLAATPTLSRVAGIEADELGKEFDTLTRHIEKLDRDAVLAGAIAGAARGDGSLRLERGSPSESQLGGGSERHNGSQTAALRRLERSVKAGLPARSAEVVERLVSAGPESGAEWVARWVVDTGSDAYRSAFAKLVFHGESRAGLEWTAEERAAYDRVARLRQEQRAASLSDAAGGFLVPYELDPTVILTSAGSENSLLQISRVVSTVTDVWHGVTSLGVQSSWDAEASEVSDDSPAFTEPSIPAYKSATFVPFSIEVSQDAPTLLGELGRLMADSQLQLLNEALTNGSGTGSPTGIVTALTGGSSVVATATADTITAADVYKLQNTLGPRWQANARWCANLGVLNLLRAMETSNGALLFPELRATVPTLLGKPVAELSNMSAALGGGAGNNPVLLYGDFRNFVVSQRIGSAVELIPHLLGANMRPTGQRGLYSYARWGSDSVNDAAFRLLVA</sequence>
<organism evidence="4 5">
    <name type="scientific">Mycobacterium florentinum</name>
    <dbReference type="NCBI Taxonomy" id="292462"/>
    <lineage>
        <taxon>Bacteria</taxon>
        <taxon>Bacillati</taxon>
        <taxon>Actinomycetota</taxon>
        <taxon>Actinomycetes</taxon>
        <taxon>Mycobacteriales</taxon>
        <taxon>Mycobacteriaceae</taxon>
        <taxon>Mycobacterium</taxon>
        <taxon>Mycobacterium simiae complex</taxon>
    </lineage>
</organism>
<evidence type="ECO:0000313" key="4">
    <source>
        <dbReference type="EMBL" id="ORV48387.1"/>
    </source>
</evidence>
<reference evidence="4 5" key="1">
    <citation type="submission" date="2016-01" db="EMBL/GenBank/DDBJ databases">
        <title>The new phylogeny of the genus Mycobacterium.</title>
        <authorList>
            <person name="Tarcisio F."/>
            <person name="Conor M."/>
            <person name="Antonella G."/>
            <person name="Elisabetta G."/>
            <person name="Giulia F.S."/>
            <person name="Sara T."/>
            <person name="Anna F."/>
            <person name="Clotilde B."/>
            <person name="Roberto B."/>
            <person name="Veronica D.S."/>
            <person name="Fabio R."/>
            <person name="Monica P."/>
            <person name="Olivier J."/>
            <person name="Enrico T."/>
            <person name="Nicola S."/>
        </authorList>
    </citation>
    <scope>NUCLEOTIDE SEQUENCE [LARGE SCALE GENOMIC DNA]</scope>
    <source>
        <strain evidence="4 5">DSM 44852</strain>
    </source>
</reference>
<dbReference type="SUPFAM" id="SSF56563">
    <property type="entry name" value="Major capsid protein gp5"/>
    <property type="match status" value="1"/>
</dbReference>
<comment type="caution">
    <text evidence="4">The sequence shown here is derived from an EMBL/GenBank/DDBJ whole genome shotgun (WGS) entry which is preliminary data.</text>
</comment>
<comment type="subcellular location">
    <subcellularLocation>
        <location evidence="1">Virion</location>
    </subcellularLocation>
</comment>